<dbReference type="PATRIC" id="fig|304371.9.peg.834"/>
<proteinExistence type="predicted"/>
<gene>
    <name evidence="2" type="ordered locus">MCP_0808</name>
</gene>
<reference evidence="2 3" key="2">
    <citation type="journal article" date="2008" name="Int. J. Syst. Evol. Microbiol.">
        <title>Methanocella paludicola gen. nov., sp. nov., a methane-producing archaeon, the first isolate of the lineage 'Rice Cluster I', and proposal of the new archaeal order Methanocellales ord. nov.</title>
        <authorList>
            <person name="Sakai S."/>
            <person name="Imachi H."/>
            <person name="Hanada S."/>
            <person name="Ohashi A."/>
            <person name="Harada H."/>
            <person name="Kamagata Y."/>
        </authorList>
    </citation>
    <scope>NUCLEOTIDE SEQUENCE [LARGE SCALE GENOMIC DNA]</scope>
    <source>
        <strain evidence="3">DSM 17711 / JCM 13418 / NBRC 101707 / SANAE</strain>
    </source>
</reference>
<dbReference type="KEGG" id="mpd:MCP_0808"/>
<sequence>MLVFGHLGITLLLAFVIFSVLKEDVDYRFVLVGGLLPDIIDKPIGDYIFYSIFQNGRIFSHTLLFVAVVTLIGATVTRKYKVNFVELLALGSLFHIAEDQVWRVQGTLFWPLFGWEFPKFNLENYAGYILYVLFHNPDAYVPELIGISILAVFVGYFRLYQRDNLKAFLHSGKLVTERPPVPATA</sequence>
<evidence type="ECO:0000256" key="1">
    <source>
        <dbReference type="SAM" id="Phobius"/>
    </source>
</evidence>
<dbReference type="eggNOG" id="arCOG03391">
    <property type="taxonomic scope" value="Archaea"/>
</dbReference>
<reference evidence="2 3" key="1">
    <citation type="journal article" date="2007" name="Appl. Environ. Microbiol.">
        <title>Isolation of key methanogens for global methane emission from rice paddy fields: a novel isolate affiliated with the clone cluster rice cluster I.</title>
        <authorList>
            <person name="Sakai S."/>
            <person name="Imachi H."/>
            <person name="Sekiguchi Y."/>
            <person name="Ohashi A."/>
            <person name="Harada H."/>
            <person name="Kamagata Y."/>
        </authorList>
    </citation>
    <scope>NUCLEOTIDE SEQUENCE [LARGE SCALE GENOMIC DNA]</scope>
    <source>
        <strain evidence="3">DSM 17711 / JCM 13418 / NBRC 101707 / SANAE</strain>
    </source>
</reference>
<dbReference type="Pfam" id="PF04307">
    <property type="entry name" value="YdjM"/>
    <property type="match status" value="1"/>
</dbReference>
<feature type="transmembrane region" description="Helical" evidence="1">
    <location>
        <begin position="139"/>
        <end position="159"/>
    </location>
</feature>
<reference evidence="3" key="3">
    <citation type="journal article" date="2011" name="PLoS ONE">
        <title>Genome sequence of a mesophilic hydrogenotrophic methanogen Methanocella paludicola, the first cultivated representative of the order Methanocellales.</title>
        <authorList>
            <person name="Sakai S."/>
            <person name="Takaki Y."/>
            <person name="Shimamura S."/>
            <person name="Sekine M."/>
            <person name="Tajima T."/>
            <person name="Kosugi H."/>
            <person name="Ichikawa N."/>
            <person name="Tasumi E."/>
            <person name="Hiraki A.T."/>
            <person name="Shimizu A."/>
            <person name="Kato Y."/>
            <person name="Nishiko R."/>
            <person name="Mori K."/>
            <person name="Fujita N."/>
            <person name="Imachi H."/>
            <person name="Takai K."/>
        </authorList>
    </citation>
    <scope>NUCLEOTIDE SEQUENCE [LARGE SCALE GENOMIC DNA]</scope>
    <source>
        <strain evidence="3">DSM 17711 / JCM 13418 / NBRC 101707 / SANAE</strain>
    </source>
</reference>
<evidence type="ECO:0000313" key="2">
    <source>
        <dbReference type="EMBL" id="BAI60880.1"/>
    </source>
</evidence>
<accession>D1YWQ8</accession>
<evidence type="ECO:0008006" key="4">
    <source>
        <dbReference type="Google" id="ProtNLM"/>
    </source>
</evidence>
<dbReference type="InParanoid" id="D1YWQ8"/>
<keyword evidence="1" id="KW-0812">Transmembrane</keyword>
<keyword evidence="3" id="KW-1185">Reference proteome</keyword>
<dbReference type="InterPro" id="IPR007404">
    <property type="entry name" value="YdjM-like"/>
</dbReference>
<dbReference type="RefSeq" id="WP_012899559.1">
    <property type="nucleotide sequence ID" value="NC_013665.1"/>
</dbReference>
<dbReference type="STRING" id="304371.MCP_0808"/>
<keyword evidence="1" id="KW-0472">Membrane</keyword>
<dbReference type="OrthoDB" id="200338at2157"/>
<organism evidence="2 3">
    <name type="scientific">Methanocella paludicola (strain DSM 17711 / JCM 13418 / NBRC 101707 / SANAE)</name>
    <dbReference type="NCBI Taxonomy" id="304371"/>
    <lineage>
        <taxon>Archaea</taxon>
        <taxon>Methanobacteriati</taxon>
        <taxon>Methanobacteriota</taxon>
        <taxon>Stenosarchaea group</taxon>
        <taxon>Methanomicrobia</taxon>
        <taxon>Methanocellales</taxon>
        <taxon>Methanocellaceae</taxon>
        <taxon>Methanocella</taxon>
    </lineage>
</organism>
<keyword evidence="1" id="KW-1133">Transmembrane helix</keyword>
<protein>
    <recommendedName>
        <fullName evidence="4">Metal-dependent hydrolase</fullName>
    </recommendedName>
</protein>
<dbReference type="AlphaFoldDB" id="D1YWQ8"/>
<feature type="transmembrane region" description="Helical" evidence="1">
    <location>
        <begin position="58"/>
        <end position="77"/>
    </location>
</feature>
<dbReference type="GeneID" id="8680844"/>
<dbReference type="EMBL" id="AP011532">
    <property type="protein sequence ID" value="BAI60880.1"/>
    <property type="molecule type" value="Genomic_DNA"/>
</dbReference>
<dbReference type="Proteomes" id="UP000001882">
    <property type="component" value="Chromosome"/>
</dbReference>
<name>D1YWQ8_METPS</name>
<evidence type="ECO:0000313" key="3">
    <source>
        <dbReference type="Proteomes" id="UP000001882"/>
    </source>
</evidence>